<dbReference type="GO" id="GO:0005524">
    <property type="term" value="F:ATP binding"/>
    <property type="evidence" value="ECO:0007669"/>
    <property type="project" value="UniProtKB-UniRule"/>
</dbReference>
<dbReference type="GeneID" id="5038416"/>
<dbReference type="SUPFAM" id="SSF56112">
    <property type="entry name" value="Protein kinase-like (PK-like)"/>
    <property type="match status" value="1"/>
</dbReference>
<keyword evidence="2" id="KW-0808">Transferase</keyword>
<dbReference type="STRING" id="5888.A0DQB7"/>
<dbReference type="RefSeq" id="XP_001452631.1">
    <property type="nucleotide sequence ID" value="XM_001452594.2"/>
</dbReference>
<dbReference type="GO" id="GO:0005634">
    <property type="term" value="C:nucleus"/>
    <property type="evidence" value="ECO:0000318"/>
    <property type="project" value="GO_Central"/>
</dbReference>
<feature type="binding site" evidence="7">
    <location>
        <begin position="98"/>
        <end position="100"/>
    </location>
    <ligand>
        <name>ATP</name>
        <dbReference type="ChEBI" id="CHEBI:30616"/>
    </ligand>
</feature>
<dbReference type="InterPro" id="IPR000719">
    <property type="entry name" value="Prot_kinase_dom"/>
</dbReference>
<keyword evidence="5 7" id="KW-0067">ATP-binding</keyword>
<name>A0DQB7_PARTE</name>
<reference evidence="11 12" key="1">
    <citation type="journal article" date="2006" name="Nature">
        <title>Global trends of whole-genome duplications revealed by the ciliate Paramecium tetraurelia.</title>
        <authorList>
            <consortium name="Genoscope"/>
            <person name="Aury J.-M."/>
            <person name="Jaillon O."/>
            <person name="Duret L."/>
            <person name="Noel B."/>
            <person name="Jubin C."/>
            <person name="Porcel B.M."/>
            <person name="Segurens B."/>
            <person name="Daubin V."/>
            <person name="Anthouard V."/>
            <person name="Aiach N."/>
            <person name="Arnaiz O."/>
            <person name="Billaut A."/>
            <person name="Beisson J."/>
            <person name="Blanc I."/>
            <person name="Bouhouche K."/>
            <person name="Camara F."/>
            <person name="Duharcourt S."/>
            <person name="Guigo R."/>
            <person name="Gogendeau D."/>
            <person name="Katinka M."/>
            <person name="Keller A.-M."/>
            <person name="Kissmehl R."/>
            <person name="Klotz C."/>
            <person name="Koll F."/>
            <person name="Le Moue A."/>
            <person name="Lepere C."/>
            <person name="Malinsky S."/>
            <person name="Nowacki M."/>
            <person name="Nowak J.K."/>
            <person name="Plattner H."/>
            <person name="Poulain J."/>
            <person name="Ruiz F."/>
            <person name="Serrano V."/>
            <person name="Zagulski M."/>
            <person name="Dessen P."/>
            <person name="Betermier M."/>
            <person name="Weissenbach J."/>
            <person name="Scarpelli C."/>
            <person name="Schachter V."/>
            <person name="Sperling L."/>
            <person name="Meyer E."/>
            <person name="Cohen J."/>
            <person name="Wincker P."/>
        </authorList>
    </citation>
    <scope>NUCLEOTIDE SEQUENCE [LARGE SCALE GENOMIC DNA]</scope>
    <source>
        <strain evidence="11 12">Stock d4-2</strain>
    </source>
</reference>
<dbReference type="OrthoDB" id="377346at2759"/>
<dbReference type="PROSITE" id="PS50011">
    <property type="entry name" value="PROTEIN_KINASE_DOM"/>
    <property type="match status" value="1"/>
</dbReference>
<proteinExistence type="predicted"/>
<sequence>MQLKQAELLSPKYQNISDRFQIGKFLGKGKFSDVFQAQEKTSKVLIALKVIQKTAISKYKIEDQLAHEIKIQSYLSHPNILKHYGVFQEQTKIVLILEYAPDGELYKLLKNSQIVDLLKIKLEITLLKLDIKPEKILISLQFLKIADFGLATYSPESKPRQSFCGTIDYMCPEIASGQDYDHSVDLWSIGILAYELTIGTTPFYQSSKEDTMRKIIEGRVDFPKYVSNELQDFTKSCLRKILNKELDQSKWLYTNGYK</sequence>
<evidence type="ECO:0000256" key="7">
    <source>
        <dbReference type="PIRSR" id="PIRSR630616-2"/>
    </source>
</evidence>
<evidence type="ECO:0000256" key="4">
    <source>
        <dbReference type="ARBA" id="ARBA00022777"/>
    </source>
</evidence>
<dbReference type="InterPro" id="IPR011009">
    <property type="entry name" value="Kinase-like_dom_sf"/>
</dbReference>
<dbReference type="Proteomes" id="UP000000600">
    <property type="component" value="Unassembled WGS sequence"/>
</dbReference>
<dbReference type="GO" id="GO:0004674">
    <property type="term" value="F:protein serine/threonine kinase activity"/>
    <property type="evidence" value="ECO:0007669"/>
    <property type="project" value="UniProtKB-KW"/>
</dbReference>
<feature type="cross-link" description="Glycyl lysine isopeptide (Lys-Gly) (interchain with G-Cter in SUMO2)" evidence="8">
    <location>
        <position position="132"/>
    </location>
</feature>
<evidence type="ECO:0000256" key="5">
    <source>
        <dbReference type="ARBA" id="ARBA00022840"/>
    </source>
</evidence>
<evidence type="ECO:0000259" key="10">
    <source>
        <dbReference type="PROSITE" id="PS50011"/>
    </source>
</evidence>
<dbReference type="Pfam" id="PF00069">
    <property type="entry name" value="Pkinase"/>
    <property type="match status" value="1"/>
</dbReference>
<evidence type="ECO:0000256" key="1">
    <source>
        <dbReference type="ARBA" id="ARBA00022527"/>
    </source>
</evidence>
<evidence type="ECO:0000256" key="2">
    <source>
        <dbReference type="ARBA" id="ARBA00022679"/>
    </source>
</evidence>
<dbReference type="InterPro" id="IPR030616">
    <property type="entry name" value="Aur-like"/>
</dbReference>
<dbReference type="Gene3D" id="1.10.510.10">
    <property type="entry name" value="Transferase(Phosphotransferase) domain 1"/>
    <property type="match status" value="1"/>
</dbReference>
<keyword evidence="4" id="KW-0418">Kinase</keyword>
<dbReference type="Gene3D" id="3.30.200.20">
    <property type="entry name" value="Phosphorylase Kinase, domain 1"/>
    <property type="match status" value="1"/>
</dbReference>
<dbReference type="eggNOG" id="KOG0580">
    <property type="taxonomic scope" value="Eukaryota"/>
</dbReference>
<protein>
    <recommendedName>
        <fullName evidence="10">Protein kinase domain-containing protein</fullName>
    </recommendedName>
</protein>
<dbReference type="GO" id="GO:0032133">
    <property type="term" value="C:chromosome passenger complex"/>
    <property type="evidence" value="ECO:0000318"/>
    <property type="project" value="GO_Central"/>
</dbReference>
<evidence type="ECO:0000313" key="12">
    <source>
        <dbReference type="Proteomes" id="UP000000600"/>
    </source>
</evidence>
<evidence type="ECO:0000313" key="11">
    <source>
        <dbReference type="EMBL" id="CAK85234.1"/>
    </source>
</evidence>
<keyword evidence="3 7" id="KW-0547">Nucleotide-binding</keyword>
<feature type="active site" description="Proton acceptor" evidence="6">
    <location>
        <position position="130"/>
    </location>
</feature>
<dbReference type="GO" id="GO:0007052">
    <property type="term" value="P:mitotic spindle organization"/>
    <property type="evidence" value="ECO:0000318"/>
    <property type="project" value="GO_Central"/>
</dbReference>
<dbReference type="FunFam" id="3.30.200.20:FF:000042">
    <property type="entry name" value="Aurora kinase A"/>
    <property type="match status" value="1"/>
</dbReference>
<feature type="domain" description="Protein kinase" evidence="10">
    <location>
        <begin position="20"/>
        <end position="258"/>
    </location>
</feature>
<dbReference type="GO" id="GO:0051233">
    <property type="term" value="C:spindle midzone"/>
    <property type="evidence" value="ECO:0000318"/>
    <property type="project" value="GO_Central"/>
</dbReference>
<keyword evidence="12" id="KW-1185">Reference proteome</keyword>
<keyword evidence="1" id="KW-0723">Serine/threonine-protein kinase</keyword>
<dbReference type="EMBL" id="CT868540">
    <property type="protein sequence ID" value="CAK85234.1"/>
    <property type="molecule type" value="Genomic_DNA"/>
</dbReference>
<accession>A0DQB7</accession>
<gene>
    <name evidence="11" type="ORF">GSPATT00002634001</name>
</gene>
<feature type="binding site" evidence="7">
    <location>
        <position position="147"/>
    </location>
    <ligand>
        <name>ATP</name>
        <dbReference type="ChEBI" id="CHEBI:30616"/>
    </ligand>
</feature>
<feature type="binding site" evidence="7 9">
    <location>
        <position position="49"/>
    </location>
    <ligand>
        <name>ATP</name>
        <dbReference type="ChEBI" id="CHEBI:30616"/>
    </ligand>
</feature>
<evidence type="ECO:0000256" key="9">
    <source>
        <dbReference type="PROSITE-ProRule" id="PRU10141"/>
    </source>
</evidence>
<dbReference type="PROSITE" id="PS00107">
    <property type="entry name" value="PROTEIN_KINASE_ATP"/>
    <property type="match status" value="1"/>
</dbReference>
<dbReference type="PIRSF" id="PIRSF000654">
    <property type="entry name" value="Integrin-linked_kinase"/>
    <property type="match status" value="1"/>
</dbReference>
<dbReference type="PANTHER" id="PTHR24350">
    <property type="entry name" value="SERINE/THREONINE-PROTEIN KINASE IAL-RELATED"/>
    <property type="match status" value="1"/>
</dbReference>
<dbReference type="AlphaFoldDB" id="A0DQB7"/>
<dbReference type="InterPro" id="IPR017441">
    <property type="entry name" value="Protein_kinase_ATP_BS"/>
</dbReference>
<feature type="binding site" evidence="7">
    <location>
        <position position="30"/>
    </location>
    <ligand>
        <name>ATP</name>
        <dbReference type="ChEBI" id="CHEBI:30616"/>
    </ligand>
</feature>
<dbReference type="GO" id="GO:0005876">
    <property type="term" value="C:spindle microtubule"/>
    <property type="evidence" value="ECO:0000318"/>
    <property type="project" value="GO_Central"/>
</dbReference>
<organism evidence="11 12">
    <name type="scientific">Paramecium tetraurelia</name>
    <dbReference type="NCBI Taxonomy" id="5888"/>
    <lineage>
        <taxon>Eukaryota</taxon>
        <taxon>Sar</taxon>
        <taxon>Alveolata</taxon>
        <taxon>Ciliophora</taxon>
        <taxon>Intramacronucleata</taxon>
        <taxon>Oligohymenophorea</taxon>
        <taxon>Peniculida</taxon>
        <taxon>Parameciidae</taxon>
        <taxon>Paramecium</taxon>
    </lineage>
</organism>
<evidence type="ECO:0000256" key="3">
    <source>
        <dbReference type="ARBA" id="ARBA00022741"/>
    </source>
</evidence>
<evidence type="ECO:0000256" key="6">
    <source>
        <dbReference type="PIRSR" id="PIRSR630616-1"/>
    </source>
</evidence>
<dbReference type="HOGENOM" id="CLU_000288_63_0_1"/>
<dbReference type="GO" id="GO:0032465">
    <property type="term" value="P:regulation of cytokinesis"/>
    <property type="evidence" value="ECO:0000318"/>
    <property type="project" value="GO_Central"/>
</dbReference>
<evidence type="ECO:0000256" key="8">
    <source>
        <dbReference type="PIRSR" id="PIRSR630616-3"/>
    </source>
</evidence>
<dbReference type="InParanoid" id="A0DQB7"/>
<dbReference type="KEGG" id="ptm:GSPATT00002634001"/>